<reference evidence="3" key="1">
    <citation type="journal article" date="2018" name="Genome Announc.">
        <title>Complete Genome Sequence of the Methanococcus maripaludis Type Strain JJ (DSM 2067), a Model for Selenoprotein Synthesis in Archaea.</title>
        <authorList>
            <person name="Poehlein A."/>
            <person name="Heym D."/>
            <person name="Quitzke V."/>
            <person name="Fersch J."/>
            <person name="Daniel R."/>
            <person name="Rother M."/>
        </authorList>
    </citation>
    <scope>NUCLEOTIDE SEQUENCE [LARGE SCALE GENOMIC DNA]</scope>
    <source>
        <strain evidence="3">DSM 2067</strain>
    </source>
</reference>
<evidence type="ECO:0000313" key="3">
    <source>
        <dbReference type="Proteomes" id="UP000239462"/>
    </source>
</evidence>
<name>A0A2L1C9T4_METMI</name>
<dbReference type="EMBL" id="CP026606">
    <property type="protein sequence ID" value="AVB75646.1"/>
    <property type="molecule type" value="Genomic_DNA"/>
</dbReference>
<dbReference type="KEGG" id="mmad:MMJJ_02270"/>
<feature type="transmembrane region" description="Helical" evidence="1">
    <location>
        <begin position="41"/>
        <end position="58"/>
    </location>
</feature>
<accession>A0A2L1C9T4</accession>
<keyword evidence="1" id="KW-0812">Transmembrane</keyword>
<evidence type="ECO:0000313" key="2">
    <source>
        <dbReference type="EMBL" id="AVB75646.1"/>
    </source>
</evidence>
<feature type="transmembrane region" description="Helical" evidence="1">
    <location>
        <begin position="65"/>
        <end position="83"/>
    </location>
</feature>
<dbReference type="Proteomes" id="UP000239462">
    <property type="component" value="Chromosome"/>
</dbReference>
<dbReference type="AlphaFoldDB" id="A0A2L1C9T4"/>
<keyword evidence="1" id="KW-1133">Transmembrane helix</keyword>
<organism evidence="2 3">
    <name type="scientific">Methanococcus maripaludis</name>
    <name type="common">Methanococcus deltae</name>
    <dbReference type="NCBI Taxonomy" id="39152"/>
    <lineage>
        <taxon>Archaea</taxon>
        <taxon>Methanobacteriati</taxon>
        <taxon>Methanobacteriota</taxon>
        <taxon>Methanomada group</taxon>
        <taxon>Methanococci</taxon>
        <taxon>Methanococcales</taxon>
        <taxon>Methanococcaceae</taxon>
        <taxon>Methanococcus</taxon>
    </lineage>
</organism>
<feature type="transmembrane region" description="Helical" evidence="1">
    <location>
        <begin position="95"/>
        <end position="114"/>
    </location>
</feature>
<protein>
    <submittedName>
        <fullName evidence="2">Uncharacterized protein</fullName>
    </submittedName>
</protein>
<sequence>MVNETLTIINNTRIATLDPRFLSDPNIAHLITYLMTQFPEIPSIILFGAGISCYIATGEDEMKTLILEFLMMFVFISILEIPLDVMASTPTALTLFGLNSIFIIFIFAKFLFCFTDTEQ</sequence>
<evidence type="ECO:0000256" key="1">
    <source>
        <dbReference type="SAM" id="Phobius"/>
    </source>
</evidence>
<gene>
    <name evidence="2" type="ORF">MMJJ_02270</name>
</gene>
<keyword evidence="1" id="KW-0472">Membrane</keyword>
<proteinExistence type="predicted"/>